<dbReference type="EMBL" id="AC007114">
    <property type="status" value="NOT_ANNOTATED_CDS"/>
    <property type="molecule type" value="Genomic_DNA"/>
</dbReference>
<organism evidence="1 2">
    <name type="scientific">Homo sapiens</name>
    <name type="common">Human</name>
    <dbReference type="NCBI Taxonomy" id="9606"/>
    <lineage>
        <taxon>Eukaryota</taxon>
        <taxon>Metazoa</taxon>
        <taxon>Chordata</taxon>
        <taxon>Craniata</taxon>
        <taxon>Vertebrata</taxon>
        <taxon>Euteleostomi</taxon>
        <taxon>Mammalia</taxon>
        <taxon>Eutheria</taxon>
        <taxon>Euarchontoglires</taxon>
        <taxon>Primates</taxon>
        <taxon>Haplorrhini</taxon>
        <taxon>Catarrhini</taxon>
        <taxon>Hominidae</taxon>
        <taxon>Homo</taxon>
    </lineage>
</organism>
<dbReference type="Bgee" id="ENSG00000121057">
    <property type="expression patterns" value="Expressed in secondary oocyte and 216 other cell types or tissues"/>
</dbReference>
<reference evidence="1" key="2">
    <citation type="journal article" date="2004" name="Nature">
        <title>Finishing the euchromatic sequence of the human genome.</title>
        <authorList>
            <consortium name="International Human Genome Sequencing Consortium"/>
        </authorList>
    </citation>
    <scope>NUCLEOTIDE SEQUENCE [LARGE SCALE GENOMIC DNA]</scope>
</reference>
<dbReference type="ChiTaRS" id="AKAP1">
    <property type="organism name" value="human"/>
</dbReference>
<dbReference type="OrthoDB" id="10069557at2759"/>
<evidence type="ECO:0000313" key="1">
    <source>
        <dbReference type="Ensembl" id="ENSP00000461418.1"/>
    </source>
</evidence>
<dbReference type="GeneTree" id="ENSGT00390000001360"/>
<dbReference type="Antibodypedia" id="2388">
    <property type="antibodies" value="182 antibodies from 33 providers"/>
</dbReference>
<dbReference type="ExpressionAtlas" id="A0A0G2JLF7">
    <property type="expression patterns" value="baseline and differential"/>
</dbReference>
<dbReference type="Proteomes" id="UP000005640">
    <property type="component" value="Chromosome 17"/>
</dbReference>
<dbReference type="Ensembl" id="ENST00000575186.5">
    <property type="protein sequence ID" value="ENSP00000461418.1"/>
    <property type="gene ID" value="ENSG00000121057.13"/>
</dbReference>
<dbReference type="HGNC" id="HGNC:367">
    <property type="gene designation" value="AKAP1"/>
</dbReference>
<protein>
    <submittedName>
        <fullName evidence="1">A-kinase anchoring protein 1</fullName>
    </submittedName>
</protein>
<accession>A0A0G2JLF7</accession>
<evidence type="ECO:0000313" key="2">
    <source>
        <dbReference type="Proteomes" id="UP000005640"/>
    </source>
</evidence>
<reference evidence="1" key="1">
    <citation type="journal article" date="2001" name="Nature">
        <title>Initial sequencing and analysis of the human genome.</title>
        <authorList>
            <consortium name="International Human Genome Sequencing Consortium"/>
            <person name="Lander E.S."/>
            <person name="Linton L.M."/>
            <person name="Birren B."/>
            <person name="Nusbaum C."/>
            <person name="Zody M.C."/>
            <person name="Baldwin J."/>
            <person name="Devon K."/>
            <person name="Dewar K."/>
            <person name="Doyle M."/>
            <person name="FitzHugh W."/>
            <person name="Funke R."/>
            <person name="Gage D."/>
            <person name="Harris K."/>
            <person name="Heaford A."/>
            <person name="Howland J."/>
            <person name="Kann L."/>
            <person name="Lehoczky J."/>
            <person name="LeVine R."/>
            <person name="McEwan P."/>
            <person name="McKernan K."/>
            <person name="Meldrim J."/>
            <person name="Mesirov J.P."/>
            <person name="Miranda C."/>
            <person name="Morris W."/>
            <person name="Naylor J."/>
            <person name="Raymond C."/>
            <person name="Rosetti M."/>
            <person name="Santos R."/>
            <person name="Sheridan A."/>
            <person name="Sougnez C."/>
            <person name="Stange-Thomann N."/>
            <person name="Stojanovic N."/>
            <person name="Subramanian A."/>
            <person name="Wyman D."/>
            <person name="Rogers J."/>
            <person name="Sulston J."/>
            <person name="Ainscough R."/>
            <person name="Beck S."/>
            <person name="Bentley D."/>
            <person name="Burton J."/>
            <person name="Clee C."/>
            <person name="Carter N."/>
            <person name="Coulson A."/>
            <person name="Deadman R."/>
            <person name="Deloukas P."/>
            <person name="Dunham A."/>
            <person name="Dunham I."/>
            <person name="Durbin R."/>
            <person name="French L."/>
            <person name="Grafham D."/>
            <person name="Gregory S."/>
            <person name="Hubbard T."/>
            <person name="Humphray S."/>
            <person name="Hunt A."/>
            <person name="Jones M."/>
            <person name="Lloyd C."/>
            <person name="McMurray A."/>
            <person name="Matthews L."/>
            <person name="Mercer S."/>
            <person name="Milne S."/>
            <person name="Mullikin J.C."/>
            <person name="Mungall A."/>
            <person name="Plumb R."/>
            <person name="Ross M."/>
            <person name="Shownkeen R."/>
            <person name="Sims S."/>
            <person name="Waterston R.H."/>
            <person name="Wilson R.K."/>
            <person name="Hillier L.W."/>
            <person name="McPherson J.D."/>
            <person name="Marra M.A."/>
            <person name="Mardis E.R."/>
            <person name="Fulton L.A."/>
            <person name="Chinwalla A.T."/>
            <person name="Pepin K.H."/>
            <person name="Gish W.R."/>
            <person name="Chissoe S.L."/>
            <person name="Wendl M.C."/>
            <person name="Delehaunty K.D."/>
            <person name="Miner T.L."/>
            <person name="Delehaunty A."/>
            <person name="Kramer J.B."/>
            <person name="Cook L.L."/>
            <person name="Fulton R.S."/>
            <person name="Johnson D.L."/>
            <person name="Minx P.J."/>
            <person name="Clifton S.W."/>
            <person name="Hawkins T."/>
            <person name="Branscomb E."/>
            <person name="Predki P."/>
            <person name="Richardson P."/>
            <person name="Wenning S."/>
            <person name="Slezak T."/>
            <person name="Doggett N."/>
            <person name="Cheng J.F."/>
            <person name="Olsen A."/>
            <person name="Lucas S."/>
            <person name="Elkin C."/>
            <person name="Uberbacher E."/>
            <person name="Frazier M."/>
            <person name="Gibbs R.A."/>
            <person name="Muzny D.M."/>
            <person name="Scherer S.E."/>
            <person name="Bouck J.B."/>
            <person name="Sodergren E.J."/>
            <person name="Worley K.C."/>
            <person name="Rives C.M."/>
            <person name="Gorrell J.H."/>
            <person name="Metzker M.L."/>
            <person name="Naylor S.L."/>
            <person name="Kucherlapati R.S."/>
            <person name="Nelson D.L."/>
            <person name="Weinstock G.M."/>
            <person name="Sakaki Y."/>
            <person name="Fujiyama A."/>
            <person name="Hattori M."/>
            <person name="Yada T."/>
            <person name="Toyoda A."/>
            <person name="Itoh T."/>
            <person name="Kawagoe C."/>
            <person name="Watanabe H."/>
            <person name="Totoki Y."/>
            <person name="Taylor T."/>
            <person name="Weissenbach J."/>
            <person name="Heilig R."/>
            <person name="Saurin W."/>
            <person name="Artiguenave F."/>
            <person name="Brottier P."/>
            <person name="Bruls T."/>
            <person name="Pelletier E."/>
            <person name="Robert C."/>
            <person name="Wincker P."/>
            <person name="Smith D.R."/>
            <person name="Doucette-Stamm L."/>
            <person name="Rubenfield M."/>
            <person name="Weinstock K."/>
            <person name="Lee H.M."/>
            <person name="Dubois J."/>
            <person name="Rosenthal A."/>
            <person name="Platzer M."/>
            <person name="Nyakatura G."/>
            <person name="Taudien S."/>
            <person name="Rump A."/>
            <person name="Yang H."/>
            <person name="Yu J."/>
            <person name="Wang J."/>
            <person name="Huang G."/>
            <person name="Gu J."/>
            <person name="Hood L."/>
            <person name="Rowen L."/>
            <person name="Madan A."/>
            <person name="Qin S."/>
            <person name="Davis R.W."/>
            <person name="Federspiel N.A."/>
            <person name="Abola A.P."/>
            <person name="Proctor M.J."/>
            <person name="Myers R.M."/>
            <person name="Schmutz J."/>
            <person name="Dickson M."/>
            <person name="Grimwood J."/>
            <person name="Cox D.R."/>
            <person name="Olson M.V."/>
            <person name="Kaul R."/>
            <person name="Raymond C."/>
            <person name="Shimizu N."/>
            <person name="Kawasaki K."/>
            <person name="Minoshima S."/>
            <person name="Evans G.A."/>
            <person name="Athanasiou M."/>
            <person name="Schultz R."/>
            <person name="Roe B.A."/>
            <person name="Chen F."/>
            <person name="Pan H."/>
            <person name="Ramser J."/>
            <person name="Lehrach H."/>
            <person name="Reinhardt R."/>
            <person name="McCombie W.R."/>
            <person name="de la Bastide M."/>
            <person name="Dedhia N."/>
            <person name="Blocker H."/>
            <person name="Hornischer K."/>
            <person name="Nordsiek G."/>
            <person name="Agarwala R."/>
            <person name="Aravind L."/>
            <person name="Bailey J.A."/>
            <person name="Bateman A."/>
            <person name="Batzoglou S."/>
            <person name="Birney E."/>
            <person name="Bork P."/>
            <person name="Brown D.G."/>
            <person name="Burge C.B."/>
            <person name="Cerutti L."/>
            <person name="Chen H.C."/>
            <person name="Church D."/>
            <person name="Clamp M."/>
            <person name="Copley R.R."/>
            <person name="Doerks T."/>
            <person name="Eddy S.R."/>
            <person name="Eichler E.E."/>
            <person name="Furey T.S."/>
            <person name="Galagan J."/>
            <person name="Gilbert J.G."/>
            <person name="Harmon C."/>
            <person name="Hayashizaki Y."/>
            <person name="Haussler D."/>
            <person name="Hermjakob H."/>
            <person name="Hokamp K."/>
            <person name="Jang W."/>
            <person name="Johnson L.S."/>
            <person name="Jones T.A."/>
            <person name="Kasif S."/>
            <person name="Kaspryzk A."/>
            <person name="Kennedy S."/>
            <person name="Kent W.J."/>
            <person name="Kitts P."/>
            <person name="Koonin E.V."/>
            <person name="Korf I."/>
            <person name="Kulp D."/>
            <person name="Lancet D."/>
            <person name="Lowe T.M."/>
            <person name="McLysaght A."/>
            <person name="Mikkelsen T."/>
            <person name="Moran J.V."/>
            <person name="Mulder N."/>
            <person name="Pollara V.J."/>
            <person name="Ponting C.P."/>
            <person name="Schuler G."/>
            <person name="Schultz J."/>
            <person name="Slater G."/>
            <person name="Smit A.F."/>
            <person name="Stupka E."/>
            <person name="Szustakowski J."/>
            <person name="Thierry-Mieg D."/>
            <person name="Thierry-Mieg J."/>
            <person name="Wagner L."/>
            <person name="Wallis J."/>
            <person name="Wheeler R."/>
            <person name="Williams A."/>
            <person name="Wolf Y.I."/>
            <person name="Wolfe K.H."/>
            <person name="Yang S.P."/>
            <person name="Yeh R.F."/>
            <person name="Collins F."/>
            <person name="Guyer M.S."/>
            <person name="Peterson J."/>
            <person name="Felsenfeld A."/>
            <person name="Wetterstrand K.A."/>
            <person name="Patrinos A."/>
            <person name="Morgan M.J."/>
            <person name="de Jong P."/>
            <person name="Catanese J.J."/>
            <person name="Osoegawa K."/>
            <person name="Shizuya H."/>
            <person name="Choi S."/>
            <person name="Chen Y.J."/>
        </authorList>
    </citation>
    <scope>NUCLEOTIDE SEQUENCE [LARGE SCALE GENOMIC DNA]</scope>
</reference>
<proteinExistence type="predicted"/>
<feature type="non-terminal residue" evidence="1">
    <location>
        <position position="7"/>
    </location>
</feature>
<dbReference type="OpenTargets" id="ENSG00000121057"/>
<keyword evidence="2" id="KW-1185">Reference proteome</keyword>
<sequence>MAIQFRS</sequence>
<gene>
    <name evidence="1" type="primary">AKAP1</name>
</gene>
<reference evidence="1" key="4">
    <citation type="submission" date="2025-05" db="UniProtKB">
        <authorList>
            <consortium name="Ensembl"/>
        </authorList>
    </citation>
    <scope>IDENTIFICATION</scope>
</reference>
<reference evidence="1 2" key="3">
    <citation type="journal article" date="2006" name="Nature">
        <title>DNA sequence of human chromosome 17 and analysis of rearrangement in the human lineage.</title>
        <authorList>
            <person name="Zody M.C."/>
            <person name="Garber M."/>
            <person name="Adams D.J."/>
            <person name="Sharpe T."/>
            <person name="Harrow J."/>
            <person name="Lupski J.R."/>
            <person name="Nicholson C."/>
            <person name="Searle S.M."/>
            <person name="Wilming L."/>
            <person name="Young S.K."/>
            <person name="Abouelleil A."/>
            <person name="Allen N.R."/>
            <person name="Bi W."/>
            <person name="Bloom T."/>
            <person name="Borowsky M.L."/>
            <person name="Bugalter B.E."/>
            <person name="Butler J."/>
            <person name="Chang J.L."/>
            <person name="Chen C.K."/>
            <person name="Cook A."/>
            <person name="Corum B."/>
            <person name="Cuomo C.A."/>
            <person name="de Jong P.J."/>
            <person name="DeCaprio D."/>
            <person name="Dewar K."/>
            <person name="FitzGerald M."/>
            <person name="Gilbert J."/>
            <person name="Gibson R."/>
            <person name="Gnerre S."/>
            <person name="Goldstein S."/>
            <person name="Grafham D.V."/>
            <person name="Grocock R."/>
            <person name="Hafez N."/>
            <person name="Hagopian D.S."/>
            <person name="Hart E."/>
            <person name="Norman C.H."/>
            <person name="Humphray S."/>
            <person name="Jaffe D.B."/>
            <person name="Jones M."/>
            <person name="Kamal M."/>
            <person name="Khodiyar V.K."/>
            <person name="LaButti K."/>
            <person name="Laird G."/>
            <person name="Lehoczky J."/>
            <person name="Liu X."/>
            <person name="Lokyitsang T."/>
            <person name="Loveland J."/>
            <person name="Lui A."/>
            <person name="Macdonald P."/>
            <person name="Major J.E."/>
            <person name="Matthews L."/>
            <person name="Mauceli E."/>
            <person name="McCarroll S.A."/>
            <person name="Mihalev A.H."/>
            <person name="Mudge J."/>
            <person name="Nguyen C."/>
            <person name="Nicol R."/>
            <person name="O'Leary S.B."/>
            <person name="Osoegawa K."/>
            <person name="Schwartz D.C."/>
            <person name="Shaw-Smith C."/>
            <person name="Stankiewicz P."/>
            <person name="Steward C."/>
            <person name="Swarbreck D."/>
            <person name="Venkataraman V."/>
            <person name="Whittaker C.A."/>
            <person name="Yang X."/>
            <person name="Zimmer A.R."/>
            <person name="Bradley A."/>
            <person name="Hubbard T."/>
            <person name="Birren B.W."/>
            <person name="Rogers J."/>
            <person name="Lander E.S."/>
            <person name="Nusbaum C."/>
        </authorList>
    </citation>
    <scope>NUCLEOTIDE SEQUENCE [LARGE SCALE GENOMIC DNA]</scope>
</reference>
<dbReference type="VEuPathDB" id="HostDB:ENSG00000121057"/>
<name>A0A0G2JLF7_HUMAN</name>
<dbReference type="Ensembl" id="ENST00000570423.5">
    <property type="protein sequence ID" value="ENSP00000458982.1"/>
    <property type="gene ID" value="ENSG00000121057.13"/>
</dbReference>